<name>A0A1X7TNR2_AMPQE</name>
<proteinExistence type="predicted"/>
<organism evidence="1">
    <name type="scientific">Amphimedon queenslandica</name>
    <name type="common">Sponge</name>
    <dbReference type="NCBI Taxonomy" id="400682"/>
    <lineage>
        <taxon>Eukaryota</taxon>
        <taxon>Metazoa</taxon>
        <taxon>Porifera</taxon>
        <taxon>Demospongiae</taxon>
        <taxon>Heteroscleromorpha</taxon>
        <taxon>Haplosclerida</taxon>
        <taxon>Niphatidae</taxon>
        <taxon>Amphimedon</taxon>
    </lineage>
</organism>
<reference evidence="1" key="1">
    <citation type="submission" date="2017-05" db="UniProtKB">
        <authorList>
            <consortium name="EnsemblMetazoa"/>
        </authorList>
    </citation>
    <scope>IDENTIFICATION</scope>
</reference>
<evidence type="ECO:0000313" key="1">
    <source>
        <dbReference type="EnsemblMetazoa" id="Aqu2.1.16515_001"/>
    </source>
</evidence>
<protein>
    <submittedName>
        <fullName evidence="1">Uncharacterized protein</fullName>
    </submittedName>
</protein>
<dbReference type="InParanoid" id="A0A1X7TNR2"/>
<dbReference type="EnsemblMetazoa" id="Aqu2.1.16515_001">
    <property type="protein sequence ID" value="Aqu2.1.16515_001"/>
    <property type="gene ID" value="Aqu2.1.16515"/>
</dbReference>
<sequence>MGVVAHAQISELGKGSNFFYLALLGSTAILSGGSTVPGFQFQLREETTVNRTRLE</sequence>
<dbReference type="AlphaFoldDB" id="A0A1X7TNR2"/>
<accession>A0A1X7TNR2</accession>